<reference evidence="7 8" key="1">
    <citation type="submission" date="2020-08" db="EMBL/GenBank/DDBJ databases">
        <title>Genomic Encyclopedia of Type Strains, Phase III (KMG-III): the genomes of soil and plant-associated and newly described type strains.</title>
        <authorList>
            <person name="Whitman W."/>
        </authorList>
    </citation>
    <scope>NUCLEOTIDE SEQUENCE [LARGE SCALE GENOMIC DNA]</scope>
    <source>
        <strain evidence="7 8">CECT 3287</strain>
    </source>
</reference>
<keyword evidence="8" id="KW-1185">Reference proteome</keyword>
<dbReference type="Proteomes" id="UP000590749">
    <property type="component" value="Unassembled WGS sequence"/>
</dbReference>
<keyword evidence="1" id="KW-0678">Repressor</keyword>
<keyword evidence="4" id="KW-0804">Transcription</keyword>
<dbReference type="Pfam" id="PF00440">
    <property type="entry name" value="TetR_N"/>
    <property type="match status" value="1"/>
</dbReference>
<dbReference type="InterPro" id="IPR023772">
    <property type="entry name" value="DNA-bd_HTH_TetR-type_CS"/>
</dbReference>
<dbReference type="InterPro" id="IPR009057">
    <property type="entry name" value="Homeodomain-like_sf"/>
</dbReference>
<dbReference type="GO" id="GO:0000976">
    <property type="term" value="F:transcription cis-regulatory region binding"/>
    <property type="evidence" value="ECO:0007669"/>
    <property type="project" value="TreeGrafter"/>
</dbReference>
<dbReference type="PANTHER" id="PTHR30055">
    <property type="entry name" value="HTH-TYPE TRANSCRIPTIONAL REGULATOR RUTR"/>
    <property type="match status" value="1"/>
</dbReference>
<dbReference type="EMBL" id="JACHXF010000017">
    <property type="protein sequence ID" value="MBB3099159.1"/>
    <property type="molecule type" value="Genomic_DNA"/>
</dbReference>
<evidence type="ECO:0000256" key="4">
    <source>
        <dbReference type="ARBA" id="ARBA00023163"/>
    </source>
</evidence>
<dbReference type="Pfam" id="PF13977">
    <property type="entry name" value="TetR_C_6"/>
    <property type="match status" value="1"/>
</dbReference>
<evidence type="ECO:0000256" key="3">
    <source>
        <dbReference type="ARBA" id="ARBA00023125"/>
    </source>
</evidence>
<proteinExistence type="predicted"/>
<organism evidence="7 8">
    <name type="scientific">Actinoplanes campanulatus</name>
    <dbReference type="NCBI Taxonomy" id="113559"/>
    <lineage>
        <taxon>Bacteria</taxon>
        <taxon>Bacillati</taxon>
        <taxon>Actinomycetota</taxon>
        <taxon>Actinomycetes</taxon>
        <taxon>Micromonosporales</taxon>
        <taxon>Micromonosporaceae</taxon>
        <taxon>Actinoplanes</taxon>
    </lineage>
</organism>
<dbReference type="InterPro" id="IPR036271">
    <property type="entry name" value="Tet_transcr_reg_TetR-rel_C_sf"/>
</dbReference>
<keyword evidence="2" id="KW-0805">Transcription regulation</keyword>
<dbReference type="PROSITE" id="PS01081">
    <property type="entry name" value="HTH_TETR_1"/>
    <property type="match status" value="1"/>
</dbReference>
<evidence type="ECO:0000256" key="5">
    <source>
        <dbReference type="PROSITE-ProRule" id="PRU00335"/>
    </source>
</evidence>
<dbReference type="RefSeq" id="WP_183225228.1">
    <property type="nucleotide sequence ID" value="NZ_BMPW01000020.1"/>
</dbReference>
<dbReference type="PRINTS" id="PR00455">
    <property type="entry name" value="HTHTETR"/>
</dbReference>
<dbReference type="AlphaFoldDB" id="A0A7W5FI00"/>
<dbReference type="InterPro" id="IPR039538">
    <property type="entry name" value="BetI_C"/>
</dbReference>
<dbReference type="InterPro" id="IPR001647">
    <property type="entry name" value="HTH_TetR"/>
</dbReference>
<keyword evidence="3 5" id="KW-0238">DNA-binding</keyword>
<gene>
    <name evidence="7" type="ORF">FHR83_006865</name>
</gene>
<dbReference type="SUPFAM" id="SSF48498">
    <property type="entry name" value="Tetracyclin repressor-like, C-terminal domain"/>
    <property type="match status" value="1"/>
</dbReference>
<dbReference type="PROSITE" id="PS50977">
    <property type="entry name" value="HTH_TETR_2"/>
    <property type="match status" value="1"/>
</dbReference>
<feature type="domain" description="HTH tetR-type" evidence="6">
    <location>
        <begin position="10"/>
        <end position="70"/>
    </location>
</feature>
<sequence>MPRVTDEHRAGRRAEILAAAARVFAVKGFHGASMADLITESGLSAGAVYSYFRSKEELIAAVADLAHATADDVFGALLADGAVPSPADAVATMITAIHERLVDGPLPGVDITRLGVQVWAEALRSPEVYDRAQWVVLRLRGHCAEVARRWQAAGNLPAGTDPDQIGAAMLSLLQGYVLQRLLVPLTDPSGYVSGVRALLGQP</sequence>
<evidence type="ECO:0000256" key="2">
    <source>
        <dbReference type="ARBA" id="ARBA00023015"/>
    </source>
</evidence>
<accession>A0A7W5FI00</accession>
<feature type="DNA-binding region" description="H-T-H motif" evidence="5">
    <location>
        <begin position="33"/>
        <end position="52"/>
    </location>
</feature>
<evidence type="ECO:0000256" key="1">
    <source>
        <dbReference type="ARBA" id="ARBA00022491"/>
    </source>
</evidence>
<dbReference type="Gene3D" id="1.10.357.10">
    <property type="entry name" value="Tetracycline Repressor, domain 2"/>
    <property type="match status" value="1"/>
</dbReference>
<evidence type="ECO:0000313" key="7">
    <source>
        <dbReference type="EMBL" id="MBB3099159.1"/>
    </source>
</evidence>
<evidence type="ECO:0000259" key="6">
    <source>
        <dbReference type="PROSITE" id="PS50977"/>
    </source>
</evidence>
<name>A0A7W5FI00_9ACTN</name>
<dbReference type="SUPFAM" id="SSF46689">
    <property type="entry name" value="Homeodomain-like"/>
    <property type="match status" value="1"/>
</dbReference>
<comment type="caution">
    <text evidence="7">The sequence shown here is derived from an EMBL/GenBank/DDBJ whole genome shotgun (WGS) entry which is preliminary data.</text>
</comment>
<dbReference type="InterPro" id="IPR050109">
    <property type="entry name" value="HTH-type_TetR-like_transc_reg"/>
</dbReference>
<protein>
    <submittedName>
        <fullName evidence="7">AcrR family transcriptional regulator</fullName>
    </submittedName>
</protein>
<dbReference type="PANTHER" id="PTHR30055:SF229">
    <property type="entry name" value="HTH-TYPE TRANSCRIPTIONAL REPRESSOR RV1474C"/>
    <property type="match status" value="1"/>
</dbReference>
<evidence type="ECO:0000313" key="8">
    <source>
        <dbReference type="Proteomes" id="UP000590749"/>
    </source>
</evidence>
<dbReference type="GO" id="GO:0003700">
    <property type="term" value="F:DNA-binding transcription factor activity"/>
    <property type="evidence" value="ECO:0007669"/>
    <property type="project" value="TreeGrafter"/>
</dbReference>